<reference evidence="5" key="1">
    <citation type="submission" date="2017-10" db="EMBL/GenBank/DDBJ databases">
        <title>Resolving the taxonomy of Roseburia spp., Eubacterium rectale and Agathobacter spp. through phylogenomic analysis.</title>
        <authorList>
            <person name="Sheridan P.O."/>
            <person name="Walker A.W."/>
            <person name="Duncan S.H."/>
            <person name="Scott K.P."/>
            <person name="Toole P.W.O."/>
            <person name="Luis P."/>
            <person name="Flint H.J."/>
        </authorList>
    </citation>
    <scope>NUCLEOTIDE SEQUENCE [LARGE SCALE GENOMIC DNA]</scope>
    <source>
        <strain evidence="5">JK10</strain>
    </source>
</reference>
<name>A0A2G3EBC7_9FIRM</name>
<organism evidence="5 6">
    <name type="scientific">Pseudobutyrivibrio ruminis</name>
    <dbReference type="NCBI Taxonomy" id="46206"/>
    <lineage>
        <taxon>Bacteria</taxon>
        <taxon>Bacillati</taxon>
        <taxon>Bacillota</taxon>
        <taxon>Clostridia</taxon>
        <taxon>Lachnospirales</taxon>
        <taxon>Lachnospiraceae</taxon>
        <taxon>Pseudobutyrivibrio</taxon>
    </lineage>
</organism>
<feature type="domain" description="Glycosyltransferase 2-like" evidence="4">
    <location>
        <begin position="4"/>
        <end position="153"/>
    </location>
</feature>
<comment type="caution">
    <text evidence="5">The sequence shown here is derived from an EMBL/GenBank/DDBJ whole genome shotgun (WGS) entry which is preliminary data.</text>
</comment>
<protein>
    <recommendedName>
        <fullName evidence="4">Glycosyltransferase 2-like domain-containing protein</fullName>
    </recommendedName>
</protein>
<evidence type="ECO:0000256" key="3">
    <source>
        <dbReference type="ARBA" id="ARBA00022679"/>
    </source>
</evidence>
<dbReference type="RefSeq" id="WP_099413171.1">
    <property type="nucleotide sequence ID" value="NZ_PDYH01000020.1"/>
</dbReference>
<sequence length="274" mass="32131">MKFSVLMSVYKNESVSNFREAMDSMLNQTLLPDEIVLMRDGPVPDELQQVIDEYVAANNLISYYPLDENQGLGIALSIGVKKAKYDYIARMDTDDVAFLNRFELQTKYMEEHPEVSVCGGQIFEFIGTTENVVGKREVPTDHQGICQFMRKRNSFNHMTVMFRREDVLAAGNYQDMYLVEDYYLWCRMLNLGYKFGNLDEVLVYARTNEDMYQRRGGYKYFKSWKMIEQYKRETGITTFKEYASTLIMRFTVQILMPNKVRGAILKKFSRRQGN</sequence>
<dbReference type="Pfam" id="PF00535">
    <property type="entry name" value="Glycos_transf_2"/>
    <property type="match status" value="1"/>
</dbReference>
<evidence type="ECO:0000259" key="4">
    <source>
        <dbReference type="Pfam" id="PF00535"/>
    </source>
</evidence>
<keyword evidence="3" id="KW-0808">Transferase</keyword>
<evidence type="ECO:0000256" key="1">
    <source>
        <dbReference type="ARBA" id="ARBA00006739"/>
    </source>
</evidence>
<comment type="similarity">
    <text evidence="1">Belongs to the glycosyltransferase 2 family.</text>
</comment>
<dbReference type="InterPro" id="IPR050834">
    <property type="entry name" value="Glycosyltransf_2"/>
</dbReference>
<evidence type="ECO:0000256" key="2">
    <source>
        <dbReference type="ARBA" id="ARBA00022676"/>
    </source>
</evidence>
<dbReference type="SUPFAM" id="SSF53448">
    <property type="entry name" value="Nucleotide-diphospho-sugar transferases"/>
    <property type="match status" value="1"/>
</dbReference>
<dbReference type="PANTHER" id="PTHR43685:SF5">
    <property type="entry name" value="GLYCOSYLTRANSFERASE EPSE-RELATED"/>
    <property type="match status" value="1"/>
</dbReference>
<proteinExistence type="inferred from homology"/>
<accession>A0A2G3EBC7</accession>
<keyword evidence="6" id="KW-1185">Reference proteome</keyword>
<evidence type="ECO:0000313" key="5">
    <source>
        <dbReference type="EMBL" id="PHU40371.1"/>
    </source>
</evidence>
<dbReference type="AlphaFoldDB" id="A0A2G3EBC7"/>
<gene>
    <name evidence="5" type="ORF">CSX00_06270</name>
</gene>
<dbReference type="EMBL" id="PDYH01000020">
    <property type="protein sequence ID" value="PHU40371.1"/>
    <property type="molecule type" value="Genomic_DNA"/>
</dbReference>
<dbReference type="InterPro" id="IPR001173">
    <property type="entry name" value="Glyco_trans_2-like"/>
</dbReference>
<dbReference type="Gene3D" id="3.90.550.10">
    <property type="entry name" value="Spore Coat Polysaccharide Biosynthesis Protein SpsA, Chain A"/>
    <property type="match status" value="1"/>
</dbReference>
<dbReference type="GO" id="GO:0016757">
    <property type="term" value="F:glycosyltransferase activity"/>
    <property type="evidence" value="ECO:0007669"/>
    <property type="project" value="UniProtKB-KW"/>
</dbReference>
<dbReference type="Proteomes" id="UP000224317">
    <property type="component" value="Unassembled WGS sequence"/>
</dbReference>
<evidence type="ECO:0000313" key="6">
    <source>
        <dbReference type="Proteomes" id="UP000224317"/>
    </source>
</evidence>
<keyword evidence="2" id="KW-0328">Glycosyltransferase</keyword>
<dbReference type="PANTHER" id="PTHR43685">
    <property type="entry name" value="GLYCOSYLTRANSFERASE"/>
    <property type="match status" value="1"/>
</dbReference>
<dbReference type="InterPro" id="IPR029044">
    <property type="entry name" value="Nucleotide-diphossugar_trans"/>
</dbReference>